<gene>
    <name evidence="1" type="ORF">CYMTET_18426</name>
</gene>
<dbReference type="EMBL" id="LGRX02008527">
    <property type="protein sequence ID" value="KAK3273327.1"/>
    <property type="molecule type" value="Genomic_DNA"/>
</dbReference>
<dbReference type="Proteomes" id="UP001190700">
    <property type="component" value="Unassembled WGS sequence"/>
</dbReference>
<protein>
    <submittedName>
        <fullName evidence="1">Uncharacterized protein</fullName>
    </submittedName>
</protein>
<evidence type="ECO:0000313" key="2">
    <source>
        <dbReference type="Proteomes" id="UP001190700"/>
    </source>
</evidence>
<sequence length="80" mass="9017">MNIIDHANLRLRPAPPHARQFTLDLGLQKAPPRCLIARKRAVFRVEGHHLRLHKPFLLKLKALFGAGQHLRASECGPSGR</sequence>
<comment type="caution">
    <text evidence="1">The sequence shown here is derived from an EMBL/GenBank/DDBJ whole genome shotgun (WGS) entry which is preliminary data.</text>
</comment>
<proteinExistence type="predicted"/>
<organism evidence="1 2">
    <name type="scientific">Cymbomonas tetramitiformis</name>
    <dbReference type="NCBI Taxonomy" id="36881"/>
    <lineage>
        <taxon>Eukaryota</taxon>
        <taxon>Viridiplantae</taxon>
        <taxon>Chlorophyta</taxon>
        <taxon>Pyramimonadophyceae</taxon>
        <taxon>Pyramimonadales</taxon>
        <taxon>Pyramimonadaceae</taxon>
        <taxon>Cymbomonas</taxon>
    </lineage>
</organism>
<keyword evidence="2" id="KW-1185">Reference proteome</keyword>
<dbReference type="AlphaFoldDB" id="A0AAE0G8E5"/>
<name>A0AAE0G8E5_9CHLO</name>
<reference evidence="1 2" key="1">
    <citation type="journal article" date="2015" name="Genome Biol. Evol.">
        <title>Comparative Genomics of a Bacterivorous Green Alga Reveals Evolutionary Causalities and Consequences of Phago-Mixotrophic Mode of Nutrition.</title>
        <authorList>
            <person name="Burns J.A."/>
            <person name="Paasch A."/>
            <person name="Narechania A."/>
            <person name="Kim E."/>
        </authorList>
    </citation>
    <scope>NUCLEOTIDE SEQUENCE [LARGE SCALE GENOMIC DNA]</scope>
    <source>
        <strain evidence="1 2">PLY_AMNH</strain>
    </source>
</reference>
<accession>A0AAE0G8E5</accession>
<evidence type="ECO:0000313" key="1">
    <source>
        <dbReference type="EMBL" id="KAK3273327.1"/>
    </source>
</evidence>